<dbReference type="EMBL" id="BGZN01000025">
    <property type="protein sequence ID" value="GBR73961.1"/>
    <property type="molecule type" value="Genomic_DNA"/>
</dbReference>
<dbReference type="Gene3D" id="3.90.1530.10">
    <property type="entry name" value="Conserved hypothetical protein from pyrococcus furiosus pfu- 392566-001, ParB domain"/>
    <property type="match status" value="1"/>
</dbReference>
<dbReference type="CDD" id="cd16403">
    <property type="entry name" value="ParB_N_like_MT"/>
    <property type="match status" value="1"/>
</dbReference>
<dbReference type="Gene3D" id="3.40.50.150">
    <property type="entry name" value="Vaccinia Virus protein VP39"/>
    <property type="match status" value="1"/>
</dbReference>
<comment type="caution">
    <text evidence="5">The sequence shown here is derived from an EMBL/GenBank/DDBJ whole genome shotgun (WGS) entry which is preliminary data.</text>
</comment>
<dbReference type="SUPFAM" id="SSF110849">
    <property type="entry name" value="ParB/Sulfiredoxin"/>
    <property type="match status" value="1"/>
</dbReference>
<evidence type="ECO:0000256" key="3">
    <source>
        <dbReference type="ARBA" id="ARBA00022679"/>
    </source>
</evidence>
<dbReference type="InterPro" id="IPR029063">
    <property type="entry name" value="SAM-dependent_MTases_sf"/>
</dbReference>
<evidence type="ECO:0000259" key="4">
    <source>
        <dbReference type="Pfam" id="PF01555"/>
    </source>
</evidence>
<dbReference type="PROSITE" id="PS00092">
    <property type="entry name" value="N6_MTASE"/>
    <property type="match status" value="1"/>
</dbReference>
<sequence length="333" mass="38078">MIKKEILRNFPVADIIPYERNCQRHDKNVQDIANSLRDFGYLKISILIDEANVLIAGHGALEAAKLLGWDNIPEVCQVYDMPEEHKKAYRIADNSTTKKAEWDFGNLDIELKSLQGFSFNMVSYGLDYAMMYENPDVDEDDIPPAPEAPRTKRGDIYEFGNHRLICGDSTSKEDVARLMNGRIADMVLTDPPYNVDYGGGMDKKTGQKRENRKIKNDHMGNDEFLAFLTAAFRAADTALKAGGAFYIWHSDSERYNFQSACNLAGWKVRQCLIWNKNQIVLGRQDYQWKHEPCLYGWKSGAGHYFVDSRRNKTIIDGGIDLKKLEKNGEEITW</sequence>
<dbReference type="InterPro" id="IPR002941">
    <property type="entry name" value="DNA_methylase_N4/N6"/>
</dbReference>
<organism evidence="5 6">
    <name type="scientific">Termititenax aidoneus</name>
    <dbReference type="NCBI Taxonomy" id="2218524"/>
    <lineage>
        <taxon>Bacteria</taxon>
        <taxon>Bacillati</taxon>
        <taxon>Candidatus Margulisiibacteriota</taxon>
        <taxon>Candidatus Termititenacia</taxon>
        <taxon>Candidatus Termititenacales</taxon>
        <taxon>Candidatus Termititenacaceae</taxon>
        <taxon>Candidatus Termititenax</taxon>
    </lineage>
</organism>
<dbReference type="GO" id="GO:0008170">
    <property type="term" value="F:N-methyltransferase activity"/>
    <property type="evidence" value="ECO:0007669"/>
    <property type="project" value="InterPro"/>
</dbReference>
<dbReference type="SUPFAM" id="SSF53335">
    <property type="entry name" value="S-adenosyl-L-methionine-dependent methyltransferases"/>
    <property type="match status" value="1"/>
</dbReference>
<dbReference type="InterPro" id="IPR002052">
    <property type="entry name" value="DNA_methylase_N6_adenine_CS"/>
</dbReference>
<evidence type="ECO:0000256" key="2">
    <source>
        <dbReference type="ARBA" id="ARBA00022603"/>
    </source>
</evidence>
<keyword evidence="2 5" id="KW-0489">Methyltransferase</keyword>
<protein>
    <submittedName>
        <fullName evidence="5">DNA methyltransferase</fullName>
    </submittedName>
</protein>
<name>A0A388TBM0_TERA1</name>
<dbReference type="GO" id="GO:0003677">
    <property type="term" value="F:DNA binding"/>
    <property type="evidence" value="ECO:0007669"/>
    <property type="project" value="InterPro"/>
</dbReference>
<reference evidence="5 6" key="1">
    <citation type="journal article" date="2019" name="ISME J.">
        <title>Genome analyses of uncultured TG2/ZB3 bacteria in 'Margulisbacteria' specifically attached to ectosymbiotic spirochetes of protists in the termite gut.</title>
        <authorList>
            <person name="Utami Y.D."/>
            <person name="Kuwahara H."/>
            <person name="Igai K."/>
            <person name="Murakami T."/>
            <person name="Sugaya K."/>
            <person name="Morikawa T."/>
            <person name="Nagura Y."/>
            <person name="Yuki M."/>
            <person name="Deevong P."/>
            <person name="Inoue T."/>
            <person name="Kihara K."/>
            <person name="Lo N."/>
            <person name="Yamada A."/>
            <person name="Ohkuma M."/>
            <person name="Hongoh Y."/>
        </authorList>
    </citation>
    <scope>NUCLEOTIDE SEQUENCE [LARGE SCALE GENOMIC DNA]</scope>
    <source>
        <strain evidence="5">NkOx7-01</strain>
    </source>
</reference>
<evidence type="ECO:0000313" key="6">
    <source>
        <dbReference type="Proteomes" id="UP000269352"/>
    </source>
</evidence>
<evidence type="ECO:0000256" key="1">
    <source>
        <dbReference type="ARBA" id="ARBA00006594"/>
    </source>
</evidence>
<dbReference type="GO" id="GO:0032259">
    <property type="term" value="P:methylation"/>
    <property type="evidence" value="ECO:0007669"/>
    <property type="project" value="UniProtKB-KW"/>
</dbReference>
<dbReference type="Proteomes" id="UP000269352">
    <property type="component" value="Unassembled WGS sequence"/>
</dbReference>
<dbReference type="Pfam" id="PF01555">
    <property type="entry name" value="N6_N4_Mtase"/>
    <property type="match status" value="1"/>
</dbReference>
<proteinExistence type="inferred from homology"/>
<keyword evidence="6" id="KW-1185">Reference proteome</keyword>
<evidence type="ECO:0000313" key="5">
    <source>
        <dbReference type="EMBL" id="GBR73961.1"/>
    </source>
</evidence>
<comment type="similarity">
    <text evidence="1">Belongs to the N(4)/N(6)-methyltransferase family.</text>
</comment>
<accession>A0A388TBM0</accession>
<dbReference type="AlphaFoldDB" id="A0A388TBM0"/>
<dbReference type="InterPro" id="IPR036086">
    <property type="entry name" value="ParB/Sulfiredoxin_sf"/>
</dbReference>
<feature type="domain" description="DNA methylase N-4/N-6" evidence="4">
    <location>
        <begin position="185"/>
        <end position="309"/>
    </location>
</feature>
<gene>
    <name evidence="5" type="ORF">NO1_1216</name>
</gene>
<keyword evidence="3" id="KW-0808">Transferase</keyword>